<comment type="caution">
    <text evidence="3">The sequence shown here is derived from an EMBL/GenBank/DDBJ whole genome shotgun (WGS) entry which is preliminary data.</text>
</comment>
<dbReference type="InParanoid" id="A0A1Y1Z7T7"/>
<dbReference type="EMBL" id="MCFE01000017">
    <property type="protein sequence ID" value="ORY06313.1"/>
    <property type="molecule type" value="Genomic_DNA"/>
</dbReference>
<dbReference type="Proteomes" id="UP000193498">
    <property type="component" value="Unassembled WGS sequence"/>
</dbReference>
<evidence type="ECO:0000256" key="2">
    <source>
        <dbReference type="SAM" id="SignalP"/>
    </source>
</evidence>
<organism evidence="3 4">
    <name type="scientific">Basidiobolus meristosporus CBS 931.73</name>
    <dbReference type="NCBI Taxonomy" id="1314790"/>
    <lineage>
        <taxon>Eukaryota</taxon>
        <taxon>Fungi</taxon>
        <taxon>Fungi incertae sedis</taxon>
        <taxon>Zoopagomycota</taxon>
        <taxon>Entomophthoromycotina</taxon>
        <taxon>Basidiobolomycetes</taxon>
        <taxon>Basidiobolales</taxon>
        <taxon>Basidiobolaceae</taxon>
        <taxon>Basidiobolus</taxon>
    </lineage>
</organism>
<keyword evidence="2" id="KW-0732">Signal</keyword>
<name>A0A1Y1Z7T7_9FUNG</name>
<gene>
    <name evidence="3" type="ORF">K493DRAFT_344567</name>
</gene>
<feature type="compositionally biased region" description="Polar residues" evidence="1">
    <location>
        <begin position="266"/>
        <end position="275"/>
    </location>
</feature>
<protein>
    <submittedName>
        <fullName evidence="3">Uncharacterized protein</fullName>
    </submittedName>
</protein>
<evidence type="ECO:0000313" key="4">
    <source>
        <dbReference type="Proteomes" id="UP000193498"/>
    </source>
</evidence>
<dbReference type="AlphaFoldDB" id="A0A1Y1Z7T7"/>
<evidence type="ECO:0000313" key="3">
    <source>
        <dbReference type="EMBL" id="ORY06313.1"/>
    </source>
</evidence>
<sequence>MYLSIFVLVLLASCNQVHAKKNAEDDEIDQALEFVRMLQTNLQNSKQRVVEDPVEGEDLGEPTQGKTLQRYLSASFPSKAYVDPRGRLNLGDAKQLLDYDKDTYPYRESEPQSTTYYYDNGGDFAADQYNSYRPEKPIYRYVDPQPQEDIAQYIQDDGPHYDQMYPPYYRRRVGNYPDMNPYMRGSQYPRTARAKPRAPSEEEVSSSRLLQSITTLRQEVRKLRLNNRVTKQAVEDLQKATKDVEELKAIVKHITTDARPLDKPPAQTSKSLQVSGSKRAPQYTAFTNLASYIKNQAMGGINIYPAAWNTSRASIQPPKVNVTSLPANLRHLVNVANLKLTSDGYLVDNGFAYKDGYWYKNGNWYKDGYHWKNGVWYTGEGKVAPKNQCNATSPCLFEDPPRIPSLFE</sequence>
<feature type="chain" id="PRO_5013254338" evidence="2">
    <location>
        <begin position="20"/>
        <end position="408"/>
    </location>
</feature>
<proteinExistence type="predicted"/>
<feature type="region of interest" description="Disordered" evidence="1">
    <location>
        <begin position="256"/>
        <end position="275"/>
    </location>
</feature>
<keyword evidence="4" id="KW-1185">Reference proteome</keyword>
<feature type="region of interest" description="Disordered" evidence="1">
    <location>
        <begin position="187"/>
        <end position="206"/>
    </location>
</feature>
<evidence type="ECO:0000256" key="1">
    <source>
        <dbReference type="SAM" id="MobiDB-lite"/>
    </source>
</evidence>
<accession>A0A1Y1Z7T7</accession>
<reference evidence="3 4" key="1">
    <citation type="submission" date="2016-07" db="EMBL/GenBank/DDBJ databases">
        <title>Pervasive Adenine N6-methylation of Active Genes in Fungi.</title>
        <authorList>
            <consortium name="DOE Joint Genome Institute"/>
            <person name="Mondo S.J."/>
            <person name="Dannebaum R.O."/>
            <person name="Kuo R.C."/>
            <person name="Labutti K."/>
            <person name="Haridas S."/>
            <person name="Kuo A."/>
            <person name="Salamov A."/>
            <person name="Ahrendt S.R."/>
            <person name="Lipzen A."/>
            <person name="Sullivan W."/>
            <person name="Andreopoulos W.B."/>
            <person name="Clum A."/>
            <person name="Lindquist E."/>
            <person name="Daum C."/>
            <person name="Ramamoorthy G.K."/>
            <person name="Gryganskyi A."/>
            <person name="Culley D."/>
            <person name="Magnuson J.K."/>
            <person name="James T.Y."/>
            <person name="O'Malley M.A."/>
            <person name="Stajich J.E."/>
            <person name="Spatafora J.W."/>
            <person name="Visel A."/>
            <person name="Grigoriev I.V."/>
        </authorList>
    </citation>
    <scope>NUCLEOTIDE SEQUENCE [LARGE SCALE GENOMIC DNA]</scope>
    <source>
        <strain evidence="3 4">CBS 931.73</strain>
    </source>
</reference>
<feature type="signal peptide" evidence="2">
    <location>
        <begin position="1"/>
        <end position="19"/>
    </location>
</feature>